<dbReference type="SUPFAM" id="SSF50156">
    <property type="entry name" value="PDZ domain-like"/>
    <property type="match status" value="1"/>
</dbReference>
<dbReference type="InterPro" id="IPR041613">
    <property type="entry name" value="Pept_S41_N"/>
</dbReference>
<dbReference type="Gene3D" id="3.90.226.10">
    <property type="entry name" value="2-enoyl-CoA Hydratase, Chain A, domain 1"/>
    <property type="match status" value="1"/>
</dbReference>
<evidence type="ECO:0000256" key="1">
    <source>
        <dbReference type="SAM" id="SignalP"/>
    </source>
</evidence>
<reference evidence="4" key="1">
    <citation type="journal article" date="2019" name="Int. J. Syst. Evol. Microbiol.">
        <title>The Global Catalogue of Microorganisms (GCM) 10K type strain sequencing project: providing services to taxonomists for standard genome sequencing and annotation.</title>
        <authorList>
            <consortium name="The Broad Institute Genomics Platform"/>
            <consortium name="The Broad Institute Genome Sequencing Center for Infectious Disease"/>
            <person name="Wu L."/>
            <person name="Ma J."/>
        </authorList>
    </citation>
    <scope>NUCLEOTIDE SEQUENCE [LARGE SCALE GENOMIC DNA]</scope>
    <source>
        <strain evidence="4">JCM 18287</strain>
    </source>
</reference>
<dbReference type="RefSeq" id="WP_345164459.1">
    <property type="nucleotide sequence ID" value="NZ_BAABJK010000004.1"/>
</dbReference>
<dbReference type="InterPro" id="IPR036034">
    <property type="entry name" value="PDZ_sf"/>
</dbReference>
<keyword evidence="4" id="KW-1185">Reference proteome</keyword>
<dbReference type="EMBL" id="BAABJK010000004">
    <property type="protein sequence ID" value="GAA4961060.1"/>
    <property type="molecule type" value="Genomic_DNA"/>
</dbReference>
<proteinExistence type="predicted"/>
<evidence type="ECO:0000313" key="4">
    <source>
        <dbReference type="Proteomes" id="UP001501692"/>
    </source>
</evidence>
<feature type="chain" id="PRO_5045157216" description="PDZ domain-containing protein" evidence="1">
    <location>
        <begin position="22"/>
        <end position="477"/>
    </location>
</feature>
<protein>
    <recommendedName>
        <fullName evidence="2">PDZ domain-containing protein</fullName>
    </recommendedName>
</protein>
<evidence type="ECO:0000313" key="3">
    <source>
        <dbReference type="EMBL" id="GAA4961060.1"/>
    </source>
</evidence>
<feature type="signal peptide" evidence="1">
    <location>
        <begin position="1"/>
        <end position="21"/>
    </location>
</feature>
<dbReference type="SMART" id="SM00245">
    <property type="entry name" value="TSPc"/>
    <property type="match status" value="1"/>
</dbReference>
<feature type="domain" description="PDZ" evidence="2">
    <location>
        <begin position="100"/>
        <end position="186"/>
    </location>
</feature>
<name>A0ABP9H3H2_9FLAO</name>
<dbReference type="PROSITE" id="PS51257">
    <property type="entry name" value="PROKAR_LIPOPROTEIN"/>
    <property type="match status" value="1"/>
</dbReference>
<evidence type="ECO:0000259" key="2">
    <source>
        <dbReference type="PROSITE" id="PS50106"/>
    </source>
</evidence>
<gene>
    <name evidence="3" type="ORF">GCM10023315_06320</name>
</gene>
<dbReference type="Gene3D" id="2.30.42.10">
    <property type="match status" value="1"/>
</dbReference>
<dbReference type="PROSITE" id="PS50106">
    <property type="entry name" value="PDZ"/>
    <property type="match status" value="1"/>
</dbReference>
<sequence>MRKLKALLLILIVSVSTIGCFNDNDDDTVSANEINDFVWKGMNLFYLYKENIPNLANDRFTNNSDYADYLNSFSSPENLFESLIYERETVDRFSWIVDDFFELEQQFQGITGTNGIEFGFFTSPNSPNEGVGIIRLVLPDSPADNANLKRGDIFYAIDGQVLTNNNINTLLNQETYTLNLGFYNDKGTIETADDTIDPLNENVTLTKVLYTENPIFETQIINVGGENVGYLMYNAFTSGSENELNTVFDNFKSNNIQHLVLDLRYNPGGSVATETYLASMITGQFTGEVFTKLVYNENFQSQNADFTFQNELDNGNALNSLGLDKLYVLTTSRSASASEGLINGLNPYINVIQIGINTTGKTQASRTLYDSSDFQRQGANPSHTYAMQPLIANGLNKNDVAVPGTGLPPSIGFEYNERPLNYGVLGDVTEPMLAIALADIENSTSKIFEIKSKPRLQFKLLKDSNDFNPHEGGMIID</sequence>
<dbReference type="Pfam" id="PF03572">
    <property type="entry name" value="Peptidase_S41"/>
    <property type="match status" value="1"/>
</dbReference>
<dbReference type="Pfam" id="PF18294">
    <property type="entry name" value="Pept_S41_N"/>
    <property type="match status" value="1"/>
</dbReference>
<keyword evidence="1" id="KW-0732">Signal</keyword>
<dbReference type="InterPro" id="IPR005151">
    <property type="entry name" value="Tail-specific_protease"/>
</dbReference>
<dbReference type="InterPro" id="IPR029045">
    <property type="entry name" value="ClpP/crotonase-like_dom_sf"/>
</dbReference>
<dbReference type="CDD" id="cd07561">
    <property type="entry name" value="Peptidase_S41_CPP_like"/>
    <property type="match status" value="1"/>
</dbReference>
<dbReference type="Proteomes" id="UP001501692">
    <property type="component" value="Unassembled WGS sequence"/>
</dbReference>
<dbReference type="Gene3D" id="3.30.750.170">
    <property type="match status" value="1"/>
</dbReference>
<dbReference type="SUPFAM" id="SSF52096">
    <property type="entry name" value="ClpP/crotonase"/>
    <property type="match status" value="1"/>
</dbReference>
<dbReference type="PANTHER" id="PTHR32060:SF30">
    <property type="entry name" value="CARBOXY-TERMINAL PROCESSING PROTEASE CTPA"/>
    <property type="match status" value="1"/>
</dbReference>
<accession>A0ABP9H3H2</accession>
<comment type="caution">
    <text evidence="3">The sequence shown here is derived from an EMBL/GenBank/DDBJ whole genome shotgun (WGS) entry which is preliminary data.</text>
</comment>
<dbReference type="InterPro" id="IPR001478">
    <property type="entry name" value="PDZ"/>
</dbReference>
<dbReference type="PANTHER" id="PTHR32060">
    <property type="entry name" value="TAIL-SPECIFIC PROTEASE"/>
    <property type="match status" value="1"/>
</dbReference>
<organism evidence="3 4">
    <name type="scientific">Algibacter aquimarinus</name>
    <dbReference type="NCBI Taxonomy" id="1136748"/>
    <lineage>
        <taxon>Bacteria</taxon>
        <taxon>Pseudomonadati</taxon>
        <taxon>Bacteroidota</taxon>
        <taxon>Flavobacteriia</taxon>
        <taxon>Flavobacteriales</taxon>
        <taxon>Flavobacteriaceae</taxon>
        <taxon>Algibacter</taxon>
    </lineage>
</organism>